<evidence type="ECO:0000313" key="2">
    <source>
        <dbReference type="EMBL" id="CAD9160431.1"/>
    </source>
</evidence>
<reference evidence="2" key="1">
    <citation type="submission" date="2021-01" db="EMBL/GenBank/DDBJ databases">
        <authorList>
            <person name="Corre E."/>
            <person name="Pelletier E."/>
            <person name="Niang G."/>
            <person name="Scheremetjew M."/>
            <person name="Finn R."/>
            <person name="Kale V."/>
            <person name="Holt S."/>
            <person name="Cochrane G."/>
            <person name="Meng A."/>
            <person name="Brown T."/>
            <person name="Cohen L."/>
        </authorList>
    </citation>
    <scope>NUCLEOTIDE SEQUENCE</scope>
    <source>
        <strain evidence="2">OF101</strain>
    </source>
</reference>
<accession>A0A7S1RB19</accession>
<name>A0A7S1RB19_ALECA</name>
<proteinExistence type="predicted"/>
<dbReference type="AlphaFoldDB" id="A0A7S1RB19"/>
<dbReference type="EMBL" id="HBGE01062131">
    <property type="protein sequence ID" value="CAD9160431.1"/>
    <property type="molecule type" value="Transcribed_RNA"/>
</dbReference>
<gene>
    <name evidence="2" type="ORF">ACAT0790_LOCUS37196</name>
</gene>
<evidence type="ECO:0000256" key="1">
    <source>
        <dbReference type="SAM" id="MobiDB-lite"/>
    </source>
</evidence>
<feature type="region of interest" description="Disordered" evidence="1">
    <location>
        <begin position="203"/>
        <end position="227"/>
    </location>
</feature>
<protein>
    <submittedName>
        <fullName evidence="2">Uncharacterized protein</fullName>
    </submittedName>
</protein>
<organism evidence="2">
    <name type="scientific">Alexandrium catenella</name>
    <name type="common">Red tide dinoflagellate</name>
    <name type="synonym">Gonyaulax catenella</name>
    <dbReference type="NCBI Taxonomy" id="2925"/>
    <lineage>
        <taxon>Eukaryota</taxon>
        <taxon>Sar</taxon>
        <taxon>Alveolata</taxon>
        <taxon>Dinophyceae</taxon>
        <taxon>Gonyaulacales</taxon>
        <taxon>Pyrocystaceae</taxon>
        <taxon>Alexandrium</taxon>
    </lineage>
</organism>
<sequence>MAMDSLAHRLREAGGQPQPGTAKAKPVVNQRIAMERFSADSETGGFVALEASKTNCSGCEFTWGDNTSILAVAHMPDGLLKGDKFALTISMNFDVASTSTILSSVFVGQPFTWRATCELCGGSCRLETLGEEAEFFDVSFPSLYQLPKHCNRKKALKDIILVDRVVKFPACDAAQLQLTGHMNATFDLIRDGESMASNLLKLDFEPTGPAPEGESASPASPDEQGDAVQDAAASLAQLEPSRTATAERKQAMPESVNAIISDLTIYQMENADGDNITFSASGCKKFGEYGGSRCSFPFGEDASVRLSGHLSAEFDKGSYMLLSVVPKATGFVDHMFGKTLEEFSIKELEVPLCTEDLDDNAYGFAIFKHVFGVYLPPCGPVSLNFRLASLDFSLPREIPLPFEDMLAKSPMAMFLSDVNHIPPLSLDVRLQLFHQGAVPMLDAKLKLGLGKI</sequence>